<evidence type="ECO:0000313" key="7">
    <source>
        <dbReference type="Proteomes" id="UP001219518"/>
    </source>
</evidence>
<dbReference type="Pfam" id="PF10551">
    <property type="entry name" value="MULE"/>
    <property type="match status" value="1"/>
</dbReference>
<comment type="caution">
    <text evidence="6">The sequence shown here is derived from an EMBL/GenBank/DDBJ whole genome shotgun (WGS) entry which is preliminary data.</text>
</comment>
<dbReference type="EMBL" id="JAHWGI010000107">
    <property type="protein sequence ID" value="KAK3909682.1"/>
    <property type="molecule type" value="Genomic_DNA"/>
</dbReference>
<evidence type="ECO:0000259" key="5">
    <source>
        <dbReference type="Pfam" id="PF10551"/>
    </source>
</evidence>
<organism evidence="6 7">
    <name type="scientific">Frankliniella fusca</name>
    <dbReference type="NCBI Taxonomy" id="407009"/>
    <lineage>
        <taxon>Eukaryota</taxon>
        <taxon>Metazoa</taxon>
        <taxon>Ecdysozoa</taxon>
        <taxon>Arthropoda</taxon>
        <taxon>Hexapoda</taxon>
        <taxon>Insecta</taxon>
        <taxon>Pterygota</taxon>
        <taxon>Neoptera</taxon>
        <taxon>Paraneoptera</taxon>
        <taxon>Thysanoptera</taxon>
        <taxon>Terebrantia</taxon>
        <taxon>Thripoidea</taxon>
        <taxon>Thripidae</taxon>
        <taxon>Frankliniella</taxon>
    </lineage>
</organism>
<dbReference type="AlphaFoldDB" id="A0AAE1L9A2"/>
<proteinExistence type="predicted"/>
<evidence type="ECO:0000313" key="6">
    <source>
        <dbReference type="EMBL" id="KAK3909682.1"/>
    </source>
</evidence>
<dbReference type="InterPro" id="IPR007588">
    <property type="entry name" value="Znf_FLYWCH"/>
</dbReference>
<dbReference type="Gene3D" id="2.20.25.240">
    <property type="match status" value="1"/>
</dbReference>
<keyword evidence="7" id="KW-1185">Reference proteome</keyword>
<dbReference type="InterPro" id="IPR018289">
    <property type="entry name" value="MULE_transposase_dom"/>
</dbReference>
<feature type="domain" description="FLYWCH-type" evidence="4">
    <location>
        <begin position="6"/>
        <end position="57"/>
    </location>
</feature>
<evidence type="ECO:0000256" key="3">
    <source>
        <dbReference type="ARBA" id="ARBA00022833"/>
    </source>
</evidence>
<keyword evidence="3" id="KW-0862">Zinc</keyword>
<evidence type="ECO:0000259" key="4">
    <source>
        <dbReference type="Pfam" id="PF04500"/>
    </source>
</evidence>
<reference evidence="6" key="2">
    <citation type="journal article" date="2023" name="BMC Genomics">
        <title>Pest status, molecular evolution, and epigenetic factors derived from the genome assembly of Frankliniella fusca, a thysanopteran phytovirus vector.</title>
        <authorList>
            <person name="Catto M.A."/>
            <person name="Labadie P.E."/>
            <person name="Jacobson A.L."/>
            <person name="Kennedy G.G."/>
            <person name="Srinivasan R."/>
            <person name="Hunt B.G."/>
        </authorList>
    </citation>
    <scope>NUCLEOTIDE SEQUENCE</scope>
    <source>
        <strain evidence="6">PL_HMW_Pooled</strain>
    </source>
</reference>
<gene>
    <name evidence="6" type="ORF">KUF71_004038</name>
</gene>
<protein>
    <submittedName>
        <fullName evidence="6">Zinc finger protein 546</fullName>
    </submittedName>
</protein>
<reference evidence="6" key="1">
    <citation type="submission" date="2021-07" db="EMBL/GenBank/DDBJ databases">
        <authorList>
            <person name="Catto M.A."/>
            <person name="Jacobson A."/>
            <person name="Kennedy G."/>
            <person name="Labadie P."/>
            <person name="Hunt B.G."/>
            <person name="Srinivasan R."/>
        </authorList>
    </citation>
    <scope>NUCLEOTIDE SEQUENCE</scope>
    <source>
        <strain evidence="6">PL_HMW_Pooled</strain>
        <tissue evidence="6">Head</tissue>
    </source>
</reference>
<evidence type="ECO:0000256" key="1">
    <source>
        <dbReference type="ARBA" id="ARBA00022723"/>
    </source>
</evidence>
<dbReference type="Pfam" id="PF04500">
    <property type="entry name" value="FLYWCH"/>
    <property type="match status" value="1"/>
</dbReference>
<keyword evidence="1" id="KW-0479">Metal-binding</keyword>
<name>A0AAE1L9A2_9NEOP</name>
<dbReference type="GO" id="GO:0008270">
    <property type="term" value="F:zinc ion binding"/>
    <property type="evidence" value="ECO:0007669"/>
    <property type="project" value="UniProtKB-KW"/>
</dbReference>
<sequence length="457" mass="52950">MQVIETRTERGQPCLIIDGRRYKRRKGRKPWLCCNNKCNAKAFVMGGNVERLEGVHTCASMTEQQVQRKQLINAVKRKAEDNRDAQPSKLVCRELRTGTYTLLDTRDTRRASECVGYERRKVYPQLALSVDHTIEILRGLNITTEKGEQFCFVREDGTIIYTTKENLSMLGKCAIILIDGTFNYAPRHFKQFYTIHGFIDGHYVPLAFVPLNCKYTKTYNNMWDYIFALSLDLTGQIPQPKIVLVDFEDAAHASIREWFPNADIHGCRFHFHQNFIKHIHANAQLRDAFSETDSEQGKWLHAFFGLSMLPPDMVPDAFLTLIEYQDSEWPAAFTVFADYVTDTYVSDTARYPPEIWARDPTSSDPRTTNAAESFHRHFNDSFRGAHPNIHHLTETLLDIQAGTHVKFNSIRRGIPARRDPQVTDRYFRACAAYGELLRGERSMYRYLKFMGFLFKKK</sequence>
<accession>A0AAE1L9A2</accession>
<keyword evidence="2" id="KW-0863">Zinc-finger</keyword>
<evidence type="ECO:0000256" key="2">
    <source>
        <dbReference type="ARBA" id="ARBA00022771"/>
    </source>
</evidence>
<dbReference type="Proteomes" id="UP001219518">
    <property type="component" value="Unassembled WGS sequence"/>
</dbReference>
<feature type="domain" description="MULE transposase" evidence="5">
    <location>
        <begin position="176"/>
        <end position="274"/>
    </location>
</feature>